<dbReference type="InterPro" id="IPR036105">
    <property type="entry name" value="DiNase_FeMo-co_biosyn_sf"/>
</dbReference>
<dbReference type="PANTHER" id="PTHR42983:SF1">
    <property type="entry name" value="IRON-MOLYBDENUM PROTEIN"/>
    <property type="match status" value="1"/>
</dbReference>
<dbReference type="InterPro" id="IPR003731">
    <property type="entry name" value="Di-Nase_FeMo-co_biosynth"/>
</dbReference>
<sequence>MKKLAMPLLDDNGKDSVISEHFGHAPYFGYITLKDEGYDIDIQKNPLSEHAPGQIPGLMKENNVDVMVVRGIGSRAVEFFNQFDIEVYRGVSGNLKQIMEDYLSNNLEDDETYGCNHDHHH</sequence>
<evidence type="ECO:0000259" key="1">
    <source>
        <dbReference type="Pfam" id="PF02579"/>
    </source>
</evidence>
<feature type="domain" description="Dinitrogenase iron-molybdenum cofactor biosynthesis" evidence="1">
    <location>
        <begin position="15"/>
        <end position="103"/>
    </location>
</feature>
<dbReference type="SUPFAM" id="SSF53146">
    <property type="entry name" value="Nitrogenase accessory factor-like"/>
    <property type="match status" value="1"/>
</dbReference>
<proteinExistence type="predicted"/>
<dbReference type="InterPro" id="IPR033913">
    <property type="entry name" value="MTH1175_dom"/>
</dbReference>
<dbReference type="CDD" id="cd00851">
    <property type="entry name" value="MTH1175"/>
    <property type="match status" value="1"/>
</dbReference>
<dbReference type="Pfam" id="PF02579">
    <property type="entry name" value="Nitro_FeMo-Co"/>
    <property type="match status" value="1"/>
</dbReference>
<evidence type="ECO:0000313" key="2">
    <source>
        <dbReference type="EMBL" id="PWJ93236.1"/>
    </source>
</evidence>
<dbReference type="Gene3D" id="3.30.420.130">
    <property type="entry name" value="Dinitrogenase iron-molybdenum cofactor biosynthesis domain"/>
    <property type="match status" value="1"/>
</dbReference>
<keyword evidence="3" id="KW-1185">Reference proteome</keyword>
<comment type="caution">
    <text evidence="2">The sequence shown here is derived from an EMBL/GenBank/DDBJ whole genome shotgun (WGS) entry which is preliminary data.</text>
</comment>
<reference evidence="2 3" key="1">
    <citation type="submission" date="2018-05" db="EMBL/GenBank/DDBJ databases">
        <title>Genomic Encyclopedia of Type Strains, Phase IV (KMG-IV): sequencing the most valuable type-strain genomes for metagenomic binning, comparative biology and taxonomic classification.</title>
        <authorList>
            <person name="Goeker M."/>
        </authorList>
    </citation>
    <scope>NUCLEOTIDE SEQUENCE [LARGE SCALE GENOMIC DNA]</scope>
    <source>
        <strain evidence="2 3">DSM 24906</strain>
    </source>
</reference>
<dbReference type="PANTHER" id="PTHR42983">
    <property type="entry name" value="DINITROGENASE IRON-MOLYBDENUM COFACTOR PROTEIN-RELATED"/>
    <property type="match status" value="1"/>
</dbReference>
<organism evidence="2 3">
    <name type="scientific">Oceanotoga teriensis</name>
    <dbReference type="NCBI Taxonomy" id="515440"/>
    <lineage>
        <taxon>Bacteria</taxon>
        <taxon>Thermotogati</taxon>
        <taxon>Thermotogota</taxon>
        <taxon>Thermotogae</taxon>
        <taxon>Petrotogales</taxon>
        <taxon>Petrotogaceae</taxon>
        <taxon>Oceanotoga</taxon>
    </lineage>
</organism>
<accession>A0AA45C6S8</accession>
<evidence type="ECO:0000313" key="3">
    <source>
        <dbReference type="Proteomes" id="UP000245921"/>
    </source>
</evidence>
<protein>
    <submittedName>
        <fullName evidence="2">Fe-Mo cluster-binding NifX family protein</fullName>
    </submittedName>
</protein>
<dbReference type="Proteomes" id="UP000245921">
    <property type="component" value="Unassembled WGS sequence"/>
</dbReference>
<gene>
    <name evidence="2" type="ORF">C7380_10865</name>
</gene>
<dbReference type="RefSeq" id="WP_158274822.1">
    <property type="nucleotide sequence ID" value="NZ_JAMHJO010000011.1"/>
</dbReference>
<dbReference type="AlphaFoldDB" id="A0AA45C6S8"/>
<dbReference type="EMBL" id="QGGI01000008">
    <property type="protein sequence ID" value="PWJ93236.1"/>
    <property type="molecule type" value="Genomic_DNA"/>
</dbReference>
<name>A0AA45C6S8_9BACT</name>